<dbReference type="RefSeq" id="WP_257529646.1">
    <property type="nucleotide sequence ID" value="NZ_JANKAS010000002.1"/>
</dbReference>
<evidence type="ECO:0000259" key="5">
    <source>
        <dbReference type="Pfam" id="PF01168"/>
    </source>
</evidence>
<dbReference type="NCBIfam" id="TIGR00044">
    <property type="entry name" value="YggS family pyridoxal phosphate-dependent enzyme"/>
    <property type="match status" value="1"/>
</dbReference>
<comment type="similarity">
    <text evidence="2 4">Belongs to the pyridoxal phosphate-binding protein YggS/PROSC family.</text>
</comment>
<dbReference type="Proteomes" id="UP001205748">
    <property type="component" value="Unassembled WGS sequence"/>
</dbReference>
<feature type="modified residue" description="N6-(pyridoxal phosphate)lysine" evidence="2 3">
    <location>
        <position position="39"/>
    </location>
</feature>
<dbReference type="GO" id="GO:0030170">
    <property type="term" value="F:pyridoxal phosphate binding"/>
    <property type="evidence" value="ECO:0007669"/>
    <property type="project" value="UniProtKB-UniRule"/>
</dbReference>
<evidence type="ECO:0000256" key="3">
    <source>
        <dbReference type="PIRSR" id="PIRSR004848-1"/>
    </source>
</evidence>
<dbReference type="InterPro" id="IPR029066">
    <property type="entry name" value="PLP-binding_barrel"/>
</dbReference>
<name>A0AAE3HFQ0_9FIRM</name>
<evidence type="ECO:0000256" key="4">
    <source>
        <dbReference type="RuleBase" id="RU004514"/>
    </source>
</evidence>
<dbReference type="PANTHER" id="PTHR10146">
    <property type="entry name" value="PROLINE SYNTHETASE CO-TRANSCRIBED BACTERIAL HOMOLOG PROTEIN"/>
    <property type="match status" value="1"/>
</dbReference>
<comment type="cofactor">
    <cofactor evidence="3">
        <name>pyridoxal 5'-phosphate</name>
        <dbReference type="ChEBI" id="CHEBI:597326"/>
    </cofactor>
</comment>
<dbReference type="SUPFAM" id="SSF51419">
    <property type="entry name" value="PLP-binding barrel"/>
    <property type="match status" value="1"/>
</dbReference>
<dbReference type="AlphaFoldDB" id="A0AAE3HFQ0"/>
<feature type="domain" description="Alanine racemase N-terminal" evidence="5">
    <location>
        <begin position="11"/>
        <end position="230"/>
    </location>
</feature>
<dbReference type="Gene3D" id="3.20.20.10">
    <property type="entry name" value="Alanine racemase"/>
    <property type="match status" value="1"/>
</dbReference>
<gene>
    <name evidence="6" type="ORF">NSA47_04195</name>
</gene>
<dbReference type="CDD" id="cd00635">
    <property type="entry name" value="PLPDE_III_YBL036c_like"/>
    <property type="match status" value="1"/>
</dbReference>
<comment type="function">
    <text evidence="2">Pyridoxal 5'-phosphate (PLP)-binding protein, which is involved in PLP homeostasis.</text>
</comment>
<keyword evidence="7" id="KW-1185">Reference proteome</keyword>
<dbReference type="InterPro" id="IPR001608">
    <property type="entry name" value="Ala_racemase_N"/>
</dbReference>
<dbReference type="HAMAP" id="MF_02087">
    <property type="entry name" value="PLP_homeostasis"/>
    <property type="match status" value="1"/>
</dbReference>
<dbReference type="InterPro" id="IPR011078">
    <property type="entry name" value="PyrdxlP_homeostasis"/>
</dbReference>
<dbReference type="PANTHER" id="PTHR10146:SF14">
    <property type="entry name" value="PYRIDOXAL PHOSPHATE HOMEOSTASIS PROTEIN"/>
    <property type="match status" value="1"/>
</dbReference>
<evidence type="ECO:0000256" key="1">
    <source>
        <dbReference type="ARBA" id="ARBA00022898"/>
    </source>
</evidence>
<dbReference type="FunFam" id="3.20.20.10:FF:000018">
    <property type="entry name" value="Pyridoxal phosphate homeostasis protein"/>
    <property type="match status" value="1"/>
</dbReference>
<organism evidence="6 7">
    <name type="scientific">Irregularibacter muris</name>
    <dbReference type="NCBI Taxonomy" id="1796619"/>
    <lineage>
        <taxon>Bacteria</taxon>
        <taxon>Bacillati</taxon>
        <taxon>Bacillota</taxon>
        <taxon>Clostridia</taxon>
        <taxon>Eubacteriales</taxon>
        <taxon>Eubacteriaceae</taxon>
        <taxon>Irregularibacter</taxon>
    </lineage>
</organism>
<dbReference type="PIRSF" id="PIRSF004848">
    <property type="entry name" value="YBL036c_PLPDEIII"/>
    <property type="match status" value="1"/>
</dbReference>
<dbReference type="EMBL" id="JANKAS010000002">
    <property type="protein sequence ID" value="MCR1898189.1"/>
    <property type="molecule type" value="Genomic_DNA"/>
</dbReference>
<proteinExistence type="inferred from homology"/>
<keyword evidence="1 2" id="KW-0663">Pyridoxal phosphate</keyword>
<accession>A0AAE3HFQ0</accession>
<evidence type="ECO:0000313" key="6">
    <source>
        <dbReference type="EMBL" id="MCR1898189.1"/>
    </source>
</evidence>
<dbReference type="Pfam" id="PF01168">
    <property type="entry name" value="Ala_racemase_N"/>
    <property type="match status" value="1"/>
</dbReference>
<protein>
    <recommendedName>
        <fullName evidence="2">Pyridoxal phosphate homeostasis protein</fullName>
        <shortName evidence="2">PLP homeostasis protein</shortName>
    </recommendedName>
</protein>
<evidence type="ECO:0000256" key="2">
    <source>
        <dbReference type="HAMAP-Rule" id="MF_02087"/>
    </source>
</evidence>
<reference evidence="6" key="1">
    <citation type="submission" date="2022-07" db="EMBL/GenBank/DDBJ databases">
        <title>Enhanced cultured diversity of the mouse gut microbiota enables custom-made synthetic communities.</title>
        <authorList>
            <person name="Afrizal A."/>
        </authorList>
    </citation>
    <scope>NUCLEOTIDE SEQUENCE</scope>
    <source>
        <strain evidence="6">DSM 28593</strain>
    </source>
</reference>
<evidence type="ECO:0000313" key="7">
    <source>
        <dbReference type="Proteomes" id="UP001205748"/>
    </source>
</evidence>
<comment type="caution">
    <text evidence="6">The sequence shown here is derived from an EMBL/GenBank/DDBJ whole genome shotgun (WGS) entry which is preliminary data.</text>
</comment>
<sequence>MRDDQQIDQNIEEILDNIKNAAEKSGRGLEDIHLIAVTKTVDVQKMKWVSQKGLNHFGENRVQELQEKYDQFGDEINWHLIGHLQRNKVKYIIDKVQLIHSVDSIRLAQEINNQAAKINRQMPILIQINIAQEESKFGFKTTDIEECIEILSNYDNILIKGLMTIAPFEENIEKTRPIFRELREIYDRIKKNEKNNINMEYLSMGMTNDYLIAIEEGANMVRIGSGIFGKRNF</sequence>